<proteinExistence type="predicted"/>
<evidence type="ECO:0000256" key="2">
    <source>
        <dbReference type="ARBA" id="ARBA00022723"/>
    </source>
</evidence>
<dbReference type="Proteomes" id="UP000055035">
    <property type="component" value="Unassembled WGS sequence"/>
</dbReference>
<keyword evidence="4" id="KW-0223">Dioxygenase</keyword>
<dbReference type="RefSeq" id="WP_058469895.1">
    <property type="nucleotide sequence ID" value="NZ_CAAAIC010000011.1"/>
</dbReference>
<dbReference type="PROSITE" id="PS51471">
    <property type="entry name" value="FE2OG_OXY"/>
    <property type="match status" value="1"/>
</dbReference>
<evidence type="ECO:0000256" key="5">
    <source>
        <dbReference type="ARBA" id="ARBA00023002"/>
    </source>
</evidence>
<feature type="domain" description="Fe2OG dioxygenase" evidence="7">
    <location>
        <begin position="89"/>
        <end position="194"/>
    </location>
</feature>
<reference evidence="8 9" key="1">
    <citation type="submission" date="2015-11" db="EMBL/GenBank/DDBJ databases">
        <title>Genomic analysis of 38 Legionella species identifies large and diverse effector repertoires.</title>
        <authorList>
            <person name="Burstein D."/>
            <person name="Amaro F."/>
            <person name="Zusman T."/>
            <person name="Lifshitz Z."/>
            <person name="Cohen O."/>
            <person name="Gilbert J.A."/>
            <person name="Pupko T."/>
            <person name="Shuman H.A."/>
            <person name="Segal G."/>
        </authorList>
    </citation>
    <scope>NUCLEOTIDE SEQUENCE [LARGE SCALE GENOMIC DNA]</scope>
    <source>
        <strain evidence="8 9">BL-540</strain>
    </source>
</reference>
<name>A0A0W0VEV5_9GAMM</name>
<sequence length="199" mass="23241">MKETIIDHICAKGFHVIDHFLPVKDFKHLREKADGLQQDGQFRRAKIGRQLSSMLHNDIRTDEINWLDEHIEDKAVQPFLARISEIAAMLNQALFLGLVEFEAHFAVYQPGSFYKKHIDQFATTQDRQISCVYYLNHCWHEQDGGELKLYNHEGELLFNTAPLPNRFICFRSDLPHEVCVTKNSRYSIAGWLKRRSEAI</sequence>
<dbReference type="GO" id="GO:0008198">
    <property type="term" value="F:ferrous iron binding"/>
    <property type="evidence" value="ECO:0007669"/>
    <property type="project" value="TreeGrafter"/>
</dbReference>
<dbReference type="InterPro" id="IPR044862">
    <property type="entry name" value="Pro_4_hyd_alph_FE2OG_OXY"/>
</dbReference>
<organism evidence="8 9">
    <name type="scientific">Legionella jordanis</name>
    <dbReference type="NCBI Taxonomy" id="456"/>
    <lineage>
        <taxon>Bacteria</taxon>
        <taxon>Pseudomonadati</taxon>
        <taxon>Pseudomonadota</taxon>
        <taxon>Gammaproteobacteria</taxon>
        <taxon>Legionellales</taxon>
        <taxon>Legionellaceae</taxon>
        <taxon>Legionella</taxon>
    </lineage>
</organism>
<dbReference type="PATRIC" id="fig|456.5.peg.329"/>
<dbReference type="PANTHER" id="PTHR12907">
    <property type="entry name" value="EGL NINE HOMOLOG-RELATED"/>
    <property type="match status" value="1"/>
</dbReference>
<evidence type="ECO:0000313" key="9">
    <source>
        <dbReference type="Proteomes" id="UP000055035"/>
    </source>
</evidence>
<keyword evidence="5" id="KW-0560">Oxidoreductase</keyword>
<comment type="caution">
    <text evidence="8">The sequence shown here is derived from an EMBL/GenBank/DDBJ whole genome shotgun (WGS) entry which is preliminary data.</text>
</comment>
<dbReference type="GO" id="GO:0071456">
    <property type="term" value="P:cellular response to hypoxia"/>
    <property type="evidence" value="ECO:0007669"/>
    <property type="project" value="TreeGrafter"/>
</dbReference>
<keyword evidence="9" id="KW-1185">Reference proteome</keyword>
<accession>A0A0W0VEV5</accession>
<evidence type="ECO:0000313" key="8">
    <source>
        <dbReference type="EMBL" id="KTD18647.1"/>
    </source>
</evidence>
<dbReference type="SMART" id="SM00702">
    <property type="entry name" value="P4Hc"/>
    <property type="match status" value="1"/>
</dbReference>
<gene>
    <name evidence="8" type="ORF">Ljor_0311</name>
</gene>
<evidence type="ECO:0000256" key="1">
    <source>
        <dbReference type="ARBA" id="ARBA00001961"/>
    </source>
</evidence>
<evidence type="ECO:0000256" key="6">
    <source>
        <dbReference type="ARBA" id="ARBA00023004"/>
    </source>
</evidence>
<dbReference type="PANTHER" id="PTHR12907:SF26">
    <property type="entry name" value="HIF PROLYL HYDROXYLASE, ISOFORM C"/>
    <property type="match status" value="1"/>
</dbReference>
<dbReference type="InterPro" id="IPR005123">
    <property type="entry name" value="Oxoglu/Fe-dep_dioxygenase_dom"/>
</dbReference>
<dbReference type="EMBL" id="LNYJ01000004">
    <property type="protein sequence ID" value="KTD18647.1"/>
    <property type="molecule type" value="Genomic_DNA"/>
</dbReference>
<keyword evidence="3" id="KW-0847">Vitamin C</keyword>
<dbReference type="AlphaFoldDB" id="A0A0W0VEV5"/>
<dbReference type="InterPro" id="IPR051559">
    <property type="entry name" value="HIF_prolyl_hydroxylases"/>
</dbReference>
<dbReference type="OrthoDB" id="9783171at2"/>
<dbReference type="Gene3D" id="2.60.120.620">
    <property type="entry name" value="q2cbj1_9rhob like domain"/>
    <property type="match status" value="1"/>
</dbReference>
<keyword evidence="6" id="KW-0408">Iron</keyword>
<dbReference type="STRING" id="456.Ljor_0311"/>
<dbReference type="GO" id="GO:0031543">
    <property type="term" value="F:peptidyl-proline dioxygenase activity"/>
    <property type="evidence" value="ECO:0007669"/>
    <property type="project" value="TreeGrafter"/>
</dbReference>
<evidence type="ECO:0000256" key="3">
    <source>
        <dbReference type="ARBA" id="ARBA00022896"/>
    </source>
</evidence>
<evidence type="ECO:0000256" key="4">
    <source>
        <dbReference type="ARBA" id="ARBA00022964"/>
    </source>
</evidence>
<evidence type="ECO:0000259" key="7">
    <source>
        <dbReference type="PROSITE" id="PS51471"/>
    </source>
</evidence>
<keyword evidence="2" id="KW-0479">Metal-binding</keyword>
<dbReference type="Pfam" id="PF13640">
    <property type="entry name" value="2OG-FeII_Oxy_3"/>
    <property type="match status" value="1"/>
</dbReference>
<dbReference type="InterPro" id="IPR006620">
    <property type="entry name" value="Pro_4_hyd_alph"/>
</dbReference>
<dbReference type="GO" id="GO:0031418">
    <property type="term" value="F:L-ascorbic acid binding"/>
    <property type="evidence" value="ECO:0007669"/>
    <property type="project" value="UniProtKB-KW"/>
</dbReference>
<comment type="cofactor">
    <cofactor evidence="1">
        <name>L-ascorbate</name>
        <dbReference type="ChEBI" id="CHEBI:38290"/>
    </cofactor>
</comment>
<protein>
    <submittedName>
        <fullName evidence="8">2OG-Fe(II) oxygenase</fullName>
    </submittedName>
</protein>